<dbReference type="PANTHER" id="PTHR10434:SF55">
    <property type="entry name" value="POSSIBLE ACYLTRANSFERASE"/>
    <property type="match status" value="1"/>
</dbReference>
<reference evidence="5 6" key="1">
    <citation type="submission" date="2019-06" db="EMBL/GenBank/DDBJ databases">
        <title>Sequencing the genomes of 1000 actinobacteria strains.</title>
        <authorList>
            <person name="Klenk H.-P."/>
        </authorList>
    </citation>
    <scope>NUCLEOTIDE SEQUENCE [LARGE SCALE GENOMIC DNA]</scope>
    <source>
        <strain evidence="5 6">DSM 18082</strain>
    </source>
</reference>
<dbReference type="OrthoDB" id="9806008at2"/>
<keyword evidence="2 5" id="KW-0012">Acyltransferase</keyword>
<dbReference type="Proteomes" id="UP000319514">
    <property type="component" value="Unassembled WGS sequence"/>
</dbReference>
<dbReference type="AlphaFoldDB" id="A0A542ZLH4"/>
<dbReference type="SMART" id="SM00563">
    <property type="entry name" value="PlsC"/>
    <property type="match status" value="1"/>
</dbReference>
<dbReference type="PANTHER" id="PTHR10434">
    <property type="entry name" value="1-ACYL-SN-GLYCEROL-3-PHOSPHATE ACYLTRANSFERASE"/>
    <property type="match status" value="1"/>
</dbReference>
<evidence type="ECO:0000259" key="4">
    <source>
        <dbReference type="SMART" id="SM00563"/>
    </source>
</evidence>
<evidence type="ECO:0000256" key="3">
    <source>
        <dbReference type="SAM" id="MobiDB-lite"/>
    </source>
</evidence>
<accession>A0A542ZLH4</accession>
<dbReference type="EMBL" id="VFOQ01000001">
    <property type="protein sequence ID" value="TQL61196.1"/>
    <property type="molecule type" value="Genomic_DNA"/>
</dbReference>
<dbReference type="GO" id="GO:0006654">
    <property type="term" value="P:phosphatidic acid biosynthetic process"/>
    <property type="evidence" value="ECO:0007669"/>
    <property type="project" value="TreeGrafter"/>
</dbReference>
<dbReference type="GO" id="GO:0005886">
    <property type="term" value="C:plasma membrane"/>
    <property type="evidence" value="ECO:0007669"/>
    <property type="project" value="TreeGrafter"/>
</dbReference>
<organism evidence="5 6">
    <name type="scientific">Oryzihumus leptocrescens</name>
    <dbReference type="NCBI Taxonomy" id="297536"/>
    <lineage>
        <taxon>Bacteria</taxon>
        <taxon>Bacillati</taxon>
        <taxon>Actinomycetota</taxon>
        <taxon>Actinomycetes</taxon>
        <taxon>Micrococcales</taxon>
        <taxon>Intrasporangiaceae</taxon>
        <taxon>Oryzihumus</taxon>
    </lineage>
</organism>
<dbReference type="Pfam" id="PF01553">
    <property type="entry name" value="Acyltransferase"/>
    <property type="match status" value="1"/>
</dbReference>
<feature type="domain" description="Phospholipid/glycerol acyltransferase" evidence="4">
    <location>
        <begin position="61"/>
        <end position="179"/>
    </location>
</feature>
<feature type="region of interest" description="Disordered" evidence="3">
    <location>
        <begin position="243"/>
        <end position="278"/>
    </location>
</feature>
<evidence type="ECO:0000313" key="5">
    <source>
        <dbReference type="EMBL" id="TQL61196.1"/>
    </source>
</evidence>
<protein>
    <submittedName>
        <fullName evidence="5">1-acyl-sn-glycerol-3-phosphate acyltransferase</fullName>
    </submittedName>
</protein>
<keyword evidence="1 5" id="KW-0808">Transferase</keyword>
<name>A0A542ZLH4_9MICO</name>
<proteinExistence type="predicted"/>
<comment type="caution">
    <text evidence="5">The sequence shown here is derived from an EMBL/GenBank/DDBJ whole genome shotgun (WGS) entry which is preliminary data.</text>
</comment>
<evidence type="ECO:0000256" key="2">
    <source>
        <dbReference type="ARBA" id="ARBA00023315"/>
    </source>
</evidence>
<evidence type="ECO:0000256" key="1">
    <source>
        <dbReference type="ARBA" id="ARBA00022679"/>
    </source>
</evidence>
<keyword evidence="6" id="KW-1185">Reference proteome</keyword>
<gene>
    <name evidence="5" type="ORF">FB474_2601</name>
</gene>
<dbReference type="CDD" id="cd07989">
    <property type="entry name" value="LPLAT_AGPAT-like"/>
    <property type="match status" value="1"/>
</dbReference>
<dbReference type="GO" id="GO:0003841">
    <property type="term" value="F:1-acylglycerol-3-phosphate O-acyltransferase activity"/>
    <property type="evidence" value="ECO:0007669"/>
    <property type="project" value="TreeGrafter"/>
</dbReference>
<sequence length="278" mass="30530">MAATAATGGRGKGGSLVRRKRPRNRLPLAYRFAAGLLRPLMMLLTRHEWRGVENLPETGGFVVSPNHLSYIDPIAFAHFLYDNGHPPYFLAKEEVFRIPLIGRLLRAADQIPVYRGSSQAIEAFRAAVVAIEAGKCVPIFPEGTLTRDPGMWPMTGRTGAARVALTTHCPVIPVAQWGPQEILEPYGKRPRFFPRKTMHVWAGPAVDLSDLYGQPLDRATLREATDRIMDAITGLLEQIRGEQAPAQRFDVRSSGLPETGNPRRARREPPAGAAGGQA</sequence>
<evidence type="ECO:0000313" key="6">
    <source>
        <dbReference type="Proteomes" id="UP000319514"/>
    </source>
</evidence>
<dbReference type="InterPro" id="IPR002123">
    <property type="entry name" value="Plipid/glycerol_acylTrfase"/>
</dbReference>
<dbReference type="SUPFAM" id="SSF69593">
    <property type="entry name" value="Glycerol-3-phosphate (1)-acyltransferase"/>
    <property type="match status" value="1"/>
</dbReference>